<feature type="domain" description="DNA methylase N-4/N-6" evidence="7">
    <location>
        <begin position="122"/>
        <end position="476"/>
    </location>
</feature>
<accession>A0ABT8TAU4</accession>
<keyword evidence="3 8" id="KW-0489">Methyltransferase</keyword>
<evidence type="ECO:0000256" key="6">
    <source>
        <dbReference type="ARBA" id="ARBA00047942"/>
    </source>
</evidence>
<dbReference type="InterPro" id="IPR002295">
    <property type="entry name" value="N4/N6-MTase_EcoPI_Mod-like"/>
</dbReference>
<keyword evidence="4 8" id="KW-0808">Transferase</keyword>
<comment type="similarity">
    <text evidence="1">Belongs to the N(4)/N(6)-methyltransferase family.</text>
</comment>
<dbReference type="Proteomes" id="UP001171111">
    <property type="component" value="Unassembled WGS sequence"/>
</dbReference>
<proteinExistence type="inferred from homology"/>
<evidence type="ECO:0000256" key="4">
    <source>
        <dbReference type="ARBA" id="ARBA00022679"/>
    </source>
</evidence>
<dbReference type="Pfam" id="PF01555">
    <property type="entry name" value="N6_N4_Mtase"/>
    <property type="match status" value="1"/>
</dbReference>
<gene>
    <name evidence="8" type="ORF">Q2362_08355</name>
</gene>
<dbReference type="EC" id="2.1.1.72" evidence="2"/>
<evidence type="ECO:0000259" key="7">
    <source>
        <dbReference type="Pfam" id="PF01555"/>
    </source>
</evidence>
<dbReference type="GO" id="GO:0008168">
    <property type="term" value="F:methyltransferase activity"/>
    <property type="evidence" value="ECO:0007669"/>
    <property type="project" value="UniProtKB-KW"/>
</dbReference>
<name>A0ABT8TAU4_9BACT</name>
<reference evidence="8 9" key="1">
    <citation type="submission" date="2023-06" db="EMBL/GenBank/DDBJ databases">
        <title>Campylobacter magnum sp. nov., isolated from cecal contents of domestic pigs (Sus scrofa domesticus).</title>
        <authorList>
            <person name="Papic B."/>
            <person name="Gruntar I."/>
        </authorList>
    </citation>
    <scope>NUCLEOTIDE SEQUENCE [LARGE SCALE GENOMIC DNA]</scope>
    <source>
        <strain evidence="9">34484-21</strain>
    </source>
</reference>
<evidence type="ECO:0000313" key="8">
    <source>
        <dbReference type="EMBL" id="MDO2410093.1"/>
    </source>
</evidence>
<dbReference type="PRINTS" id="PR00506">
    <property type="entry name" value="D21N6MTFRASE"/>
</dbReference>
<evidence type="ECO:0000256" key="2">
    <source>
        <dbReference type="ARBA" id="ARBA00011900"/>
    </source>
</evidence>
<dbReference type="EMBL" id="JAULJQ010000013">
    <property type="protein sequence ID" value="MDO2410093.1"/>
    <property type="molecule type" value="Genomic_DNA"/>
</dbReference>
<evidence type="ECO:0000256" key="1">
    <source>
        <dbReference type="ARBA" id="ARBA00006594"/>
    </source>
</evidence>
<dbReference type="Gene3D" id="3.40.50.150">
    <property type="entry name" value="Vaccinia Virus protein VP39"/>
    <property type="match status" value="1"/>
</dbReference>
<dbReference type="InterPro" id="IPR002052">
    <property type="entry name" value="DNA_methylase_N6_adenine_CS"/>
</dbReference>
<dbReference type="PROSITE" id="PS00092">
    <property type="entry name" value="N6_MTASE"/>
    <property type="match status" value="1"/>
</dbReference>
<comment type="caution">
    <text evidence="8">The sequence shown here is derived from an EMBL/GenBank/DDBJ whole genome shotgun (WGS) entry which is preliminary data.</text>
</comment>
<dbReference type="PIRSF" id="PIRSF015855">
    <property type="entry name" value="TypeIII_Mtase_mKpnI"/>
    <property type="match status" value="1"/>
</dbReference>
<sequence>MVKKDEVLKHKELGKVVVKQDNRDDGQKLKDFIKENISSMLGSDGEPDLGKIRDILGLSSLNGYELKFPGKGIANALYSAPIYKELKNIDENKSNKINENFIIKGDNLDALKILAKGYTNKIKMIYIDPPYNTMNNDFIYNDNFRADFDAVARISGLIDESGNKSKNLEEMERIFKGTRTHSAWLCFMYPRLKLARDLLKDDGVIFISIDDNEQANLKLLCDEIFGEENFVACLPRVTKKAGKSTDKIALNHDYLLCYGSCNLSQIEVDESDYKERDEFFDERGGYKLNQTLDYNSLQYSKTMDYEIKIDNKTFYAGSDKELFLQRAIGNHNKIDWVWRWSKDKFDFGLKNGFVEIRNNRIYTKTYYKCKISDKKPYKIEYSDRTKNVSSLEFIDNKYSNDNANKNLQSILGQKNIFDYSKSVEMVKFLISQTCSDTKNDIILDFFAGSGTTAHAVMAQNLADNGNRKFILVQLDESIDEKKSKTAFEFCKNELKSEIPNISDITIERVKRAKKALNSQMEFSVYEMTDEPDIDVEENLFGARQIINPLDLVTNMLLKSGNEISGKNIECVIENRLYKVGNDYFVLDLLQKDDKELFKVLDKDRNGNVYADIYINCDIEVWLNFYAKFKERLRIL</sequence>
<dbReference type="InterPro" id="IPR029063">
    <property type="entry name" value="SAM-dependent_MTases_sf"/>
</dbReference>
<dbReference type="InterPro" id="IPR002941">
    <property type="entry name" value="DNA_methylase_N4/N6"/>
</dbReference>
<dbReference type="GO" id="GO:0032259">
    <property type="term" value="P:methylation"/>
    <property type="evidence" value="ECO:0007669"/>
    <property type="project" value="UniProtKB-KW"/>
</dbReference>
<comment type="catalytic activity">
    <reaction evidence="6">
        <text>a 2'-deoxyadenosine in DNA + S-adenosyl-L-methionine = an N(6)-methyl-2'-deoxyadenosine in DNA + S-adenosyl-L-homocysteine + H(+)</text>
        <dbReference type="Rhea" id="RHEA:15197"/>
        <dbReference type="Rhea" id="RHEA-COMP:12418"/>
        <dbReference type="Rhea" id="RHEA-COMP:12419"/>
        <dbReference type="ChEBI" id="CHEBI:15378"/>
        <dbReference type="ChEBI" id="CHEBI:57856"/>
        <dbReference type="ChEBI" id="CHEBI:59789"/>
        <dbReference type="ChEBI" id="CHEBI:90615"/>
        <dbReference type="ChEBI" id="CHEBI:90616"/>
        <dbReference type="EC" id="2.1.1.72"/>
    </reaction>
</comment>
<evidence type="ECO:0000313" key="9">
    <source>
        <dbReference type="Proteomes" id="UP001171111"/>
    </source>
</evidence>
<evidence type="ECO:0000256" key="5">
    <source>
        <dbReference type="ARBA" id="ARBA00022691"/>
    </source>
</evidence>
<keyword evidence="5" id="KW-0949">S-adenosyl-L-methionine</keyword>
<protein>
    <recommendedName>
        <fullName evidence="2">site-specific DNA-methyltransferase (adenine-specific)</fullName>
        <ecNumber evidence="2">2.1.1.72</ecNumber>
    </recommendedName>
</protein>
<keyword evidence="9" id="KW-1185">Reference proteome</keyword>
<evidence type="ECO:0000256" key="3">
    <source>
        <dbReference type="ARBA" id="ARBA00022603"/>
    </source>
</evidence>
<dbReference type="SUPFAM" id="SSF53335">
    <property type="entry name" value="S-adenosyl-L-methionine-dependent methyltransferases"/>
    <property type="match status" value="1"/>
</dbReference>
<organism evidence="8 9">
    <name type="scientific">Campylobacter magnus</name>
    <dbReference type="NCBI Taxonomy" id="3026462"/>
    <lineage>
        <taxon>Bacteria</taxon>
        <taxon>Pseudomonadati</taxon>
        <taxon>Campylobacterota</taxon>
        <taxon>Epsilonproteobacteria</taxon>
        <taxon>Campylobacterales</taxon>
        <taxon>Campylobacteraceae</taxon>
        <taxon>Campylobacter</taxon>
    </lineage>
</organism>